<reference evidence="7" key="3">
    <citation type="submission" date="2025-09" db="UniProtKB">
        <authorList>
            <consortium name="Ensembl"/>
        </authorList>
    </citation>
    <scope>IDENTIFICATION</scope>
</reference>
<keyword evidence="2 5" id="KW-0812">Transmembrane</keyword>
<feature type="transmembrane region" description="Helical" evidence="5">
    <location>
        <begin position="31"/>
        <end position="50"/>
    </location>
</feature>
<dbReference type="Ensembl" id="ENSHHUT00000004240.1">
    <property type="protein sequence ID" value="ENSHHUP00000004107.1"/>
    <property type="gene ID" value="ENSHHUG00000002580.1"/>
</dbReference>
<sequence length="82" mass="9306">MCTFAWMFVEGLHIYRMLTEVRNINHGHMRFYYAMGWGIPAIITGLAVGLDPQGYGNPDFCWLSVHDTLIWSFAGPISVVVL</sequence>
<reference evidence="7" key="2">
    <citation type="submission" date="2025-08" db="UniProtKB">
        <authorList>
            <consortium name="Ensembl"/>
        </authorList>
    </citation>
    <scope>IDENTIFICATION</scope>
</reference>
<evidence type="ECO:0000256" key="4">
    <source>
        <dbReference type="ARBA" id="ARBA00023136"/>
    </source>
</evidence>
<keyword evidence="3 5" id="KW-1133">Transmembrane helix</keyword>
<keyword evidence="8" id="KW-1185">Reference proteome</keyword>
<accession>A0A4W5JKE1</accession>
<dbReference type="Proteomes" id="UP000314982">
    <property type="component" value="Unassembled WGS sequence"/>
</dbReference>
<dbReference type="PANTHER" id="PTHR12011:SF471">
    <property type="entry name" value="G-PROTEIN COUPLED RECEPTORS FAMILY 2 PROFILE 2 DOMAIN-CONTAINING PROTEIN"/>
    <property type="match status" value="1"/>
</dbReference>
<name>A0A4W5JKE1_9TELE</name>
<dbReference type="GO" id="GO:0005886">
    <property type="term" value="C:plasma membrane"/>
    <property type="evidence" value="ECO:0007669"/>
    <property type="project" value="TreeGrafter"/>
</dbReference>
<dbReference type="GO" id="GO:0007166">
    <property type="term" value="P:cell surface receptor signaling pathway"/>
    <property type="evidence" value="ECO:0007669"/>
    <property type="project" value="InterPro"/>
</dbReference>
<feature type="domain" description="G-protein coupled receptors family 2 profile 2" evidence="6">
    <location>
        <begin position="1"/>
        <end position="82"/>
    </location>
</feature>
<dbReference type="AlphaFoldDB" id="A0A4W5JKE1"/>
<evidence type="ECO:0000313" key="8">
    <source>
        <dbReference type="Proteomes" id="UP000314982"/>
    </source>
</evidence>
<proteinExistence type="predicted"/>
<dbReference type="PANTHER" id="PTHR12011">
    <property type="entry name" value="ADHESION G-PROTEIN COUPLED RECEPTOR"/>
    <property type="match status" value="1"/>
</dbReference>
<dbReference type="PROSITE" id="PS50261">
    <property type="entry name" value="G_PROTEIN_RECEP_F2_4"/>
    <property type="match status" value="1"/>
</dbReference>
<comment type="subcellular location">
    <subcellularLocation>
        <location evidence="1">Membrane</location>
        <topology evidence="1">Multi-pass membrane protein</topology>
    </subcellularLocation>
</comment>
<dbReference type="InterPro" id="IPR017981">
    <property type="entry name" value="GPCR_2-like_7TM"/>
</dbReference>
<dbReference type="Gene3D" id="1.20.1070.10">
    <property type="entry name" value="Rhodopsin 7-helix transmembrane proteins"/>
    <property type="match status" value="1"/>
</dbReference>
<keyword evidence="4 5" id="KW-0472">Membrane</keyword>
<evidence type="ECO:0000256" key="2">
    <source>
        <dbReference type="ARBA" id="ARBA00022692"/>
    </source>
</evidence>
<evidence type="ECO:0000256" key="3">
    <source>
        <dbReference type="ARBA" id="ARBA00022989"/>
    </source>
</evidence>
<evidence type="ECO:0000256" key="1">
    <source>
        <dbReference type="ARBA" id="ARBA00004141"/>
    </source>
</evidence>
<dbReference type="Pfam" id="PF00002">
    <property type="entry name" value="7tm_2"/>
    <property type="match status" value="1"/>
</dbReference>
<evidence type="ECO:0000256" key="5">
    <source>
        <dbReference type="SAM" id="Phobius"/>
    </source>
</evidence>
<evidence type="ECO:0000259" key="6">
    <source>
        <dbReference type="PROSITE" id="PS50261"/>
    </source>
</evidence>
<dbReference type="InterPro" id="IPR000832">
    <property type="entry name" value="GPCR_2_secretin-like"/>
</dbReference>
<dbReference type="GO" id="GO:0004930">
    <property type="term" value="F:G protein-coupled receptor activity"/>
    <property type="evidence" value="ECO:0007669"/>
    <property type="project" value="InterPro"/>
</dbReference>
<dbReference type="GeneTree" id="ENSGT00940000160077"/>
<evidence type="ECO:0000313" key="7">
    <source>
        <dbReference type="Ensembl" id="ENSHHUP00000004107.1"/>
    </source>
</evidence>
<dbReference type="GO" id="GO:0007189">
    <property type="term" value="P:adenylate cyclase-activating G protein-coupled receptor signaling pathway"/>
    <property type="evidence" value="ECO:0007669"/>
    <property type="project" value="TreeGrafter"/>
</dbReference>
<reference evidence="8" key="1">
    <citation type="submission" date="2018-06" db="EMBL/GenBank/DDBJ databases">
        <title>Genome assembly of Danube salmon.</title>
        <authorList>
            <person name="Macqueen D.J."/>
            <person name="Gundappa M.K."/>
        </authorList>
    </citation>
    <scope>NUCLEOTIDE SEQUENCE [LARGE SCALE GENOMIC DNA]</scope>
</reference>
<protein>
    <recommendedName>
        <fullName evidence="6">G-protein coupled receptors family 2 profile 2 domain-containing protein</fullName>
    </recommendedName>
</protein>
<organism evidence="7 8">
    <name type="scientific">Hucho hucho</name>
    <name type="common">huchen</name>
    <dbReference type="NCBI Taxonomy" id="62062"/>
    <lineage>
        <taxon>Eukaryota</taxon>
        <taxon>Metazoa</taxon>
        <taxon>Chordata</taxon>
        <taxon>Craniata</taxon>
        <taxon>Vertebrata</taxon>
        <taxon>Euteleostomi</taxon>
        <taxon>Actinopterygii</taxon>
        <taxon>Neopterygii</taxon>
        <taxon>Teleostei</taxon>
        <taxon>Protacanthopterygii</taxon>
        <taxon>Salmoniformes</taxon>
        <taxon>Salmonidae</taxon>
        <taxon>Salmoninae</taxon>
        <taxon>Hucho</taxon>
    </lineage>
</organism>
<dbReference type="STRING" id="62062.ENSHHUP00000004107"/>